<dbReference type="InterPro" id="IPR037165">
    <property type="entry name" value="AldOxase/xan_DH_Mopterin-bd_sf"/>
</dbReference>
<dbReference type="Pfam" id="PF01315">
    <property type="entry name" value="Ald_Xan_dh_C"/>
    <property type="match status" value="1"/>
</dbReference>
<organism evidence="2 3">
    <name type="scientific">Neomoorella stamsii</name>
    <dbReference type="NCBI Taxonomy" id="1266720"/>
    <lineage>
        <taxon>Bacteria</taxon>
        <taxon>Bacillati</taxon>
        <taxon>Bacillota</taxon>
        <taxon>Clostridia</taxon>
        <taxon>Neomoorellales</taxon>
        <taxon>Neomoorellaceae</taxon>
        <taxon>Neomoorella</taxon>
    </lineage>
</organism>
<dbReference type="InterPro" id="IPR016208">
    <property type="entry name" value="Ald_Oxase/xanthine_DH-like"/>
</dbReference>
<dbReference type="EC" id="1.3.7.9" evidence="2"/>
<dbReference type="PANTHER" id="PTHR11908">
    <property type="entry name" value="XANTHINE DEHYDROGENASE"/>
    <property type="match status" value="1"/>
</dbReference>
<dbReference type="EMBL" id="PVXL01000040">
    <property type="protein sequence ID" value="PRR73413.1"/>
    <property type="molecule type" value="Genomic_DNA"/>
</dbReference>
<protein>
    <submittedName>
        <fullName evidence="2">4-hydroxybenzoyl-CoA reductase subunit alpha</fullName>
        <ecNumber evidence="2">1.3.7.9</ecNumber>
    </submittedName>
</protein>
<dbReference type="SUPFAM" id="SSF56003">
    <property type="entry name" value="Molybdenum cofactor-binding domain"/>
    <property type="match status" value="1"/>
</dbReference>
<dbReference type="PANTHER" id="PTHR11908:SF157">
    <property type="entry name" value="XANTHINE DEHYDROGENASE SUBUNIT D-RELATED"/>
    <property type="match status" value="1"/>
</dbReference>
<keyword evidence="3" id="KW-1185">Reference proteome</keyword>
<sequence length="803" mass="86999">MEAFAENKLMGGCYRDVTSENGLGSVGHSVPRVDGIAKATGSAMYVYDMALPNMLWGKILRSPHPHARIKSIDYSAALRIPGVRAVLTADNFKHRLYGAGLHDQPILAQAVVRFVGEAVAAVAADTPEIAERALKEIVVDYEPLPAVFDVEEAFSTNPPVVIHPDLPKYTHSPNMTPGLIPERPNVYKSHVIMSGDIDEGFAKADLVVENRYELARIQHCQMEPHCAIAIWDDDLLTVYASTNTLYPVKGKLCQALGLSWGKVRVIQLTVGGGFGGKQDLVAAGVAAGLSKVTGKPVKVAFTRAEVFYGAVTRHPAVIYLRDGVTRDGQLLARDILFIQNGGAYSNYGFLTTVTGCFGAVGSYRIPNFRIRSYGVYTNEPVAGAFRGFGNPQVQWAIETQMDIIAEKLGIDPVEFRLKNILKEGERNPAGEIVHSIGAAECLRKVAERVKAFEGKYKNSGDVVYGWGIALGNKYSLAPTASTVIVKIHEDGVVEARVGVDEVGQGMQTVMSQILAEEFKTDIGSVRVICGDTDICPYDEASISSRATYMAGNALRRAATEAKRQLFERASRVLEMDPGELEVAQGIVFSKVDPLKRVRISDLFTVNRLGWGRYVSELGEILGKATFYQATSPVDRKTGTGERLTSFYTHGAQAVLVSVDVRTGRVNIERVISAFDCGQPINPQLCEGQIEGGTGMGIGSALYEKMVFVDGKQLNAGFTDYLLPTTEDVPTGDKNEVYLIPALHRDGPYGAKGLGEGTMVATAPAIGNAIYNAIGVRCFNLPIEPHVLLEGLEAQRKGKHREEG</sequence>
<dbReference type="SUPFAM" id="SSF54665">
    <property type="entry name" value="CO dehydrogenase molybdoprotein N-domain-like"/>
    <property type="match status" value="1"/>
</dbReference>
<dbReference type="Proteomes" id="UP000239430">
    <property type="component" value="Unassembled WGS sequence"/>
</dbReference>
<dbReference type="RefSeq" id="WP_054938049.1">
    <property type="nucleotide sequence ID" value="NZ_PVXL01000040.1"/>
</dbReference>
<accession>A0A9X7J332</accession>
<evidence type="ECO:0000313" key="3">
    <source>
        <dbReference type="Proteomes" id="UP000239430"/>
    </source>
</evidence>
<dbReference type="AlphaFoldDB" id="A0A9X7J332"/>
<evidence type="ECO:0000259" key="1">
    <source>
        <dbReference type="SMART" id="SM01008"/>
    </source>
</evidence>
<gene>
    <name evidence="2" type="primary">hcrA_2</name>
    <name evidence="2" type="ORF">MOST_12610</name>
</gene>
<dbReference type="InterPro" id="IPR008274">
    <property type="entry name" value="AldOxase/xan_DH_MoCoBD1"/>
</dbReference>
<name>A0A9X7J332_9FIRM</name>
<keyword evidence="2" id="KW-0560">Oxidoreductase</keyword>
<dbReference type="Pfam" id="PF20256">
    <property type="entry name" value="MoCoBD_2"/>
    <property type="match status" value="1"/>
</dbReference>
<dbReference type="InterPro" id="IPR000674">
    <property type="entry name" value="Ald_Oxase/Xan_DH_a/b"/>
</dbReference>
<feature type="domain" description="Aldehyde oxidase/xanthine dehydrogenase a/b hammerhead" evidence="1">
    <location>
        <begin position="40"/>
        <end position="145"/>
    </location>
</feature>
<dbReference type="InterPro" id="IPR046867">
    <property type="entry name" value="AldOxase/xan_DH_MoCoBD2"/>
</dbReference>
<dbReference type="GO" id="GO:0005506">
    <property type="term" value="F:iron ion binding"/>
    <property type="evidence" value="ECO:0007669"/>
    <property type="project" value="InterPro"/>
</dbReference>
<comment type="caution">
    <text evidence="2">The sequence shown here is derived from an EMBL/GenBank/DDBJ whole genome shotgun (WGS) entry which is preliminary data.</text>
</comment>
<dbReference type="SMART" id="SM01008">
    <property type="entry name" value="Ald_Xan_dh_C"/>
    <property type="match status" value="1"/>
</dbReference>
<dbReference type="Pfam" id="PF02738">
    <property type="entry name" value="MoCoBD_1"/>
    <property type="match status" value="1"/>
</dbReference>
<dbReference type="Gene3D" id="3.90.1170.50">
    <property type="entry name" value="Aldehyde oxidase/xanthine dehydrogenase, a/b hammerhead"/>
    <property type="match status" value="1"/>
</dbReference>
<reference evidence="2 3" key="1">
    <citation type="submission" date="2018-03" db="EMBL/GenBank/DDBJ databases">
        <title>Genome sequence of Moorella stamsii DSM 26217.</title>
        <authorList>
            <person name="Poehlein A."/>
            <person name="Daniel R."/>
        </authorList>
    </citation>
    <scope>NUCLEOTIDE SEQUENCE [LARGE SCALE GENOMIC DNA]</scope>
    <source>
        <strain evidence="3">DSM 26217</strain>
    </source>
</reference>
<evidence type="ECO:0000313" key="2">
    <source>
        <dbReference type="EMBL" id="PRR73413.1"/>
    </source>
</evidence>
<dbReference type="GO" id="GO:0016491">
    <property type="term" value="F:oxidoreductase activity"/>
    <property type="evidence" value="ECO:0007669"/>
    <property type="project" value="UniProtKB-KW"/>
</dbReference>
<dbReference type="InterPro" id="IPR036856">
    <property type="entry name" value="Ald_Oxase/Xan_DH_a/b_sf"/>
</dbReference>
<dbReference type="Gene3D" id="3.30.365.10">
    <property type="entry name" value="Aldehyde oxidase/xanthine dehydrogenase, molybdopterin binding domain"/>
    <property type="match status" value="4"/>
</dbReference>
<proteinExistence type="predicted"/>